<evidence type="ECO:0000313" key="2">
    <source>
        <dbReference type="EMBL" id="KAA2366332.1"/>
    </source>
</evidence>
<sequence length="187" mass="21349">MEELATIQSKIYEIRGQRVMLDRDLAELYGVTTGNLNKAVKRNIERFPERFMFQLTEQEFLIFQNGTSSWGGTRKRPYAFTEQGVSMLSAVLRSPTAIQVSIRIMDAFVAMRNYIMTTSTMTAELSEIRAKLTLLERADEDNAEAVNDLSEDMRKELDNIYEAIAALSVKVPEARKQPRPIGFKQSK</sequence>
<reference evidence="2 3" key="1">
    <citation type="journal article" date="2019" name="Nat. Med.">
        <title>A library of human gut bacterial isolates paired with longitudinal multiomics data enables mechanistic microbiome research.</title>
        <authorList>
            <person name="Poyet M."/>
            <person name="Groussin M."/>
            <person name="Gibbons S.M."/>
            <person name="Avila-Pacheco J."/>
            <person name="Jiang X."/>
            <person name="Kearney S.M."/>
            <person name="Perrotta A.R."/>
            <person name="Berdy B."/>
            <person name="Zhao S."/>
            <person name="Lieberman T.D."/>
            <person name="Swanson P.K."/>
            <person name="Smith M."/>
            <person name="Roesemann S."/>
            <person name="Alexander J.E."/>
            <person name="Rich S.A."/>
            <person name="Livny J."/>
            <person name="Vlamakis H."/>
            <person name="Clish C."/>
            <person name="Bullock K."/>
            <person name="Deik A."/>
            <person name="Scott J."/>
            <person name="Pierce K.A."/>
            <person name="Xavier R.J."/>
            <person name="Alm E.J."/>
        </authorList>
    </citation>
    <scope>NUCLEOTIDE SEQUENCE [LARGE SCALE GENOMIC DNA]</scope>
    <source>
        <strain evidence="2 3">BIOML-A2</strain>
    </source>
</reference>
<protein>
    <submittedName>
        <fullName evidence="2">ORF6N domain-containing protein</fullName>
    </submittedName>
</protein>
<evidence type="ECO:0000313" key="3">
    <source>
        <dbReference type="Proteomes" id="UP000323567"/>
    </source>
</evidence>
<evidence type="ECO:0000259" key="1">
    <source>
        <dbReference type="Pfam" id="PF10543"/>
    </source>
</evidence>
<dbReference type="GeneID" id="59809117"/>
<comment type="caution">
    <text evidence="2">The sequence shown here is derived from an EMBL/GenBank/DDBJ whole genome shotgun (WGS) entry which is preliminary data.</text>
</comment>
<dbReference type="InterPro" id="IPR018873">
    <property type="entry name" value="KilA-N_DNA-bd_domain"/>
</dbReference>
<dbReference type="AlphaFoldDB" id="A0A5B3FZQ4"/>
<name>A0A5B3FZQ4_9BACT</name>
<accession>A0A5B3FZQ4</accession>
<proteinExistence type="predicted"/>
<dbReference type="Pfam" id="PF10543">
    <property type="entry name" value="ORF6N"/>
    <property type="match status" value="1"/>
</dbReference>
<dbReference type="RefSeq" id="WP_141417906.1">
    <property type="nucleotide sequence ID" value="NZ_CAUATG010000010.1"/>
</dbReference>
<gene>
    <name evidence="2" type="ORF">F2Y13_13620</name>
</gene>
<dbReference type="Proteomes" id="UP000323567">
    <property type="component" value="Unassembled WGS sequence"/>
</dbReference>
<dbReference type="EMBL" id="VVXK01000026">
    <property type="protein sequence ID" value="KAA2366332.1"/>
    <property type="molecule type" value="Genomic_DNA"/>
</dbReference>
<feature type="domain" description="KilA-N DNA-binding" evidence="1">
    <location>
        <begin position="9"/>
        <end position="91"/>
    </location>
</feature>
<organism evidence="2 3">
    <name type="scientific">Alistipes shahii</name>
    <dbReference type="NCBI Taxonomy" id="328814"/>
    <lineage>
        <taxon>Bacteria</taxon>
        <taxon>Pseudomonadati</taxon>
        <taxon>Bacteroidota</taxon>
        <taxon>Bacteroidia</taxon>
        <taxon>Bacteroidales</taxon>
        <taxon>Rikenellaceae</taxon>
        <taxon>Alistipes</taxon>
    </lineage>
</organism>